<protein>
    <submittedName>
        <fullName evidence="1">Uncharacterized protein</fullName>
    </submittedName>
</protein>
<organism evidence="1 2">
    <name type="scientific">Elysia crispata</name>
    <name type="common">lettuce slug</name>
    <dbReference type="NCBI Taxonomy" id="231223"/>
    <lineage>
        <taxon>Eukaryota</taxon>
        <taxon>Metazoa</taxon>
        <taxon>Spiralia</taxon>
        <taxon>Lophotrochozoa</taxon>
        <taxon>Mollusca</taxon>
        <taxon>Gastropoda</taxon>
        <taxon>Heterobranchia</taxon>
        <taxon>Euthyneura</taxon>
        <taxon>Panpulmonata</taxon>
        <taxon>Sacoglossa</taxon>
        <taxon>Placobranchoidea</taxon>
        <taxon>Plakobranchidae</taxon>
        <taxon>Elysia</taxon>
    </lineage>
</organism>
<proteinExistence type="predicted"/>
<gene>
    <name evidence="1" type="ORF">RRG08_052071</name>
</gene>
<comment type="caution">
    <text evidence="1">The sequence shown here is derived from an EMBL/GenBank/DDBJ whole genome shotgun (WGS) entry which is preliminary data.</text>
</comment>
<reference evidence="1" key="1">
    <citation type="journal article" date="2023" name="G3 (Bethesda)">
        <title>A reference genome for the long-term kleptoplast-retaining sea slug Elysia crispata morphotype clarki.</title>
        <authorList>
            <person name="Eastman K.E."/>
            <person name="Pendleton A.L."/>
            <person name="Shaikh M.A."/>
            <person name="Suttiyut T."/>
            <person name="Ogas R."/>
            <person name="Tomko P."/>
            <person name="Gavelis G."/>
            <person name="Widhalm J.R."/>
            <person name="Wisecaver J.H."/>
        </authorList>
    </citation>
    <scope>NUCLEOTIDE SEQUENCE</scope>
    <source>
        <strain evidence="1">ECLA1</strain>
    </source>
</reference>
<sequence>MVNCETTYLENLVEESNLMTRRDKAMGPVDPGPTIRNPAGNIAVKKACVGWQPSLGSVGPVVARYCMMSELASHGAITS</sequence>
<name>A0AAE1DSQ7_9GAST</name>
<keyword evidence="2" id="KW-1185">Reference proteome</keyword>
<dbReference type="AlphaFoldDB" id="A0AAE1DSQ7"/>
<evidence type="ECO:0000313" key="1">
    <source>
        <dbReference type="EMBL" id="KAK3780915.1"/>
    </source>
</evidence>
<dbReference type="EMBL" id="JAWDGP010002675">
    <property type="protein sequence ID" value="KAK3780915.1"/>
    <property type="molecule type" value="Genomic_DNA"/>
</dbReference>
<accession>A0AAE1DSQ7</accession>
<dbReference type="Proteomes" id="UP001283361">
    <property type="component" value="Unassembled WGS sequence"/>
</dbReference>
<evidence type="ECO:0000313" key="2">
    <source>
        <dbReference type="Proteomes" id="UP001283361"/>
    </source>
</evidence>